<comment type="caution">
    <text evidence="1">The sequence shown here is derived from an EMBL/GenBank/DDBJ whole genome shotgun (WGS) entry which is preliminary data.</text>
</comment>
<keyword evidence="2" id="KW-1185">Reference proteome</keyword>
<dbReference type="Gramene" id="mRNA:HanXRQr2_Chr15g0680231">
    <property type="protein sequence ID" value="mRNA:HanXRQr2_Chr15g0680231"/>
    <property type="gene ID" value="HanXRQr2_Chr15g0680231"/>
</dbReference>
<evidence type="ECO:0000313" key="2">
    <source>
        <dbReference type="Proteomes" id="UP000215914"/>
    </source>
</evidence>
<dbReference type="EMBL" id="MNCJ02000330">
    <property type="protein sequence ID" value="KAF5763443.1"/>
    <property type="molecule type" value="Genomic_DNA"/>
</dbReference>
<reference evidence="1" key="1">
    <citation type="journal article" date="2017" name="Nature">
        <title>The sunflower genome provides insights into oil metabolism, flowering and Asterid evolution.</title>
        <authorList>
            <person name="Badouin H."/>
            <person name="Gouzy J."/>
            <person name="Grassa C.J."/>
            <person name="Murat F."/>
            <person name="Staton S.E."/>
            <person name="Cottret L."/>
            <person name="Lelandais-Briere C."/>
            <person name="Owens G.L."/>
            <person name="Carrere S."/>
            <person name="Mayjonade B."/>
            <person name="Legrand L."/>
            <person name="Gill N."/>
            <person name="Kane N.C."/>
            <person name="Bowers J.E."/>
            <person name="Hubner S."/>
            <person name="Bellec A."/>
            <person name="Berard A."/>
            <person name="Berges H."/>
            <person name="Blanchet N."/>
            <person name="Boniface M.C."/>
            <person name="Brunel D."/>
            <person name="Catrice O."/>
            <person name="Chaidir N."/>
            <person name="Claudel C."/>
            <person name="Donnadieu C."/>
            <person name="Faraut T."/>
            <person name="Fievet G."/>
            <person name="Helmstetter N."/>
            <person name="King M."/>
            <person name="Knapp S.J."/>
            <person name="Lai Z."/>
            <person name="Le Paslier M.C."/>
            <person name="Lippi Y."/>
            <person name="Lorenzon L."/>
            <person name="Mandel J.R."/>
            <person name="Marage G."/>
            <person name="Marchand G."/>
            <person name="Marquand E."/>
            <person name="Bret-Mestries E."/>
            <person name="Morien E."/>
            <person name="Nambeesan S."/>
            <person name="Nguyen T."/>
            <person name="Pegot-Espagnet P."/>
            <person name="Pouilly N."/>
            <person name="Raftis F."/>
            <person name="Sallet E."/>
            <person name="Schiex T."/>
            <person name="Thomas J."/>
            <person name="Vandecasteele C."/>
            <person name="Vares D."/>
            <person name="Vear F."/>
            <person name="Vautrin S."/>
            <person name="Crespi M."/>
            <person name="Mangin B."/>
            <person name="Burke J.M."/>
            <person name="Salse J."/>
            <person name="Munos S."/>
            <person name="Vincourt P."/>
            <person name="Rieseberg L.H."/>
            <person name="Langlade N.B."/>
        </authorList>
    </citation>
    <scope>NUCLEOTIDE SEQUENCE</scope>
    <source>
        <tissue evidence="1">Leaves</tissue>
    </source>
</reference>
<organism evidence="1 2">
    <name type="scientific">Helianthus annuus</name>
    <name type="common">Common sunflower</name>
    <dbReference type="NCBI Taxonomy" id="4232"/>
    <lineage>
        <taxon>Eukaryota</taxon>
        <taxon>Viridiplantae</taxon>
        <taxon>Streptophyta</taxon>
        <taxon>Embryophyta</taxon>
        <taxon>Tracheophyta</taxon>
        <taxon>Spermatophyta</taxon>
        <taxon>Magnoliopsida</taxon>
        <taxon>eudicotyledons</taxon>
        <taxon>Gunneridae</taxon>
        <taxon>Pentapetalae</taxon>
        <taxon>asterids</taxon>
        <taxon>campanulids</taxon>
        <taxon>Asterales</taxon>
        <taxon>Asteraceae</taxon>
        <taxon>Asteroideae</taxon>
        <taxon>Heliantheae alliance</taxon>
        <taxon>Heliantheae</taxon>
        <taxon>Helianthus</taxon>
    </lineage>
</organism>
<evidence type="ECO:0000313" key="1">
    <source>
        <dbReference type="EMBL" id="KAF5763443.1"/>
    </source>
</evidence>
<accession>A0A9K3DYN6</accession>
<gene>
    <name evidence="1" type="ORF">HanXRQr2_Chr15g0680231</name>
</gene>
<reference evidence="1" key="2">
    <citation type="submission" date="2020-06" db="EMBL/GenBank/DDBJ databases">
        <title>Helianthus annuus Genome sequencing and assembly Release 2.</title>
        <authorList>
            <person name="Gouzy J."/>
            <person name="Langlade N."/>
            <person name="Munos S."/>
        </authorList>
    </citation>
    <scope>NUCLEOTIDE SEQUENCE</scope>
    <source>
        <tissue evidence="1">Leaves</tissue>
    </source>
</reference>
<name>A0A9K3DYN6_HELAN</name>
<dbReference type="AlphaFoldDB" id="A0A9K3DYN6"/>
<proteinExistence type="predicted"/>
<protein>
    <submittedName>
        <fullName evidence="1">Uncharacterized protein</fullName>
    </submittedName>
</protein>
<sequence length="55" mass="6142">MENALYGHAEFSESSNGMSLKYDAKEFRLAMRNVSSVILCLVHDFLQMVHAHGVG</sequence>
<dbReference type="Proteomes" id="UP000215914">
    <property type="component" value="Unassembled WGS sequence"/>
</dbReference>